<name>B9BX78_9BURK</name>
<dbReference type="Proteomes" id="UP000004535">
    <property type="component" value="Unassembled WGS sequence"/>
</dbReference>
<evidence type="ECO:0000256" key="1">
    <source>
        <dbReference type="SAM" id="MobiDB-lite"/>
    </source>
</evidence>
<evidence type="ECO:0000313" key="2">
    <source>
        <dbReference type="EMBL" id="EEE04588.1"/>
    </source>
</evidence>
<dbReference type="EMBL" id="ACFC01000014">
    <property type="protein sequence ID" value="EEE04588.1"/>
    <property type="molecule type" value="Genomic_DNA"/>
</dbReference>
<sequence>MAVESLRQRQHTFEEKKKSIQQEIDRGSRLTKHRISL</sequence>
<proteinExistence type="predicted"/>
<organism evidence="2 3">
    <name type="scientific">Burkholderia multivorans CGD2</name>
    <dbReference type="NCBI Taxonomy" id="513052"/>
    <lineage>
        <taxon>Bacteria</taxon>
        <taxon>Pseudomonadati</taxon>
        <taxon>Pseudomonadota</taxon>
        <taxon>Betaproteobacteria</taxon>
        <taxon>Burkholderiales</taxon>
        <taxon>Burkholderiaceae</taxon>
        <taxon>Burkholderia</taxon>
        <taxon>Burkholderia cepacia complex</taxon>
    </lineage>
</organism>
<feature type="region of interest" description="Disordered" evidence="1">
    <location>
        <begin position="1"/>
        <end position="37"/>
    </location>
</feature>
<protein>
    <submittedName>
        <fullName evidence="2">Uncharacterized protein</fullName>
    </submittedName>
</protein>
<evidence type="ECO:0000313" key="3">
    <source>
        <dbReference type="Proteomes" id="UP000004535"/>
    </source>
</evidence>
<reference evidence="2 3" key="1">
    <citation type="journal article" date="2012" name="J. Bacteriol.">
        <title>Draft Genome Sequence Determination for Cystic Fibrosis and Chronic Granulomatous Disease Burkholderia multivorans Isolates.</title>
        <authorList>
            <person name="Varga J.J."/>
            <person name="Losada L."/>
            <person name="Zelazny A.M."/>
            <person name="Brinkac L."/>
            <person name="Harkins D."/>
            <person name="Radune D."/>
            <person name="Hostetler J."/>
            <person name="Sampaio E.P."/>
            <person name="Ronning C.M."/>
            <person name="Nierman W.C."/>
            <person name="Greenberg D.E."/>
            <person name="Holland S.M."/>
            <person name="Goldberg J.B."/>
        </authorList>
    </citation>
    <scope>NUCLEOTIDE SEQUENCE [LARGE SCALE GENOMIC DNA]</scope>
    <source>
        <strain evidence="2 3">CGD2</strain>
    </source>
</reference>
<feature type="compositionally biased region" description="Basic and acidic residues" evidence="1">
    <location>
        <begin position="11"/>
        <end position="28"/>
    </location>
</feature>
<accession>B9BX78</accession>
<gene>
    <name evidence="2" type="ORF">BURMUCGD2_2497</name>
</gene>
<comment type="caution">
    <text evidence="2">The sequence shown here is derived from an EMBL/GenBank/DDBJ whole genome shotgun (WGS) entry which is preliminary data.</text>
</comment>
<dbReference type="AlphaFoldDB" id="B9BX78"/>